<dbReference type="PANTHER" id="PTHR43409">
    <property type="entry name" value="ANAEROBIC MAGNESIUM-PROTOPORPHYRIN IX MONOMETHYL ESTER CYCLASE-RELATED"/>
    <property type="match status" value="1"/>
</dbReference>
<keyword evidence="8" id="KW-1185">Reference proteome</keyword>
<reference evidence="7 8" key="1">
    <citation type="submission" date="2016-11" db="EMBL/GenBank/DDBJ databases">
        <authorList>
            <person name="Jaros S."/>
            <person name="Januszkiewicz K."/>
            <person name="Wedrychowicz H."/>
        </authorList>
    </citation>
    <scope>NUCLEOTIDE SEQUENCE [LARGE SCALE GENOMIC DNA]</scope>
    <source>
        <strain evidence="7 8">DSM 19022</strain>
    </source>
</reference>
<dbReference type="SUPFAM" id="SSF52242">
    <property type="entry name" value="Cobalamin (vitamin B12)-binding domain"/>
    <property type="match status" value="1"/>
</dbReference>
<evidence type="ECO:0000313" key="8">
    <source>
        <dbReference type="Proteomes" id="UP000184442"/>
    </source>
</evidence>
<dbReference type="GO" id="GO:0046872">
    <property type="term" value="F:metal ion binding"/>
    <property type="evidence" value="ECO:0007669"/>
    <property type="project" value="UniProtKB-KW"/>
</dbReference>
<dbReference type="GO" id="GO:0031419">
    <property type="term" value="F:cobalamin binding"/>
    <property type="evidence" value="ECO:0007669"/>
    <property type="project" value="InterPro"/>
</dbReference>
<dbReference type="InterPro" id="IPR051198">
    <property type="entry name" value="BchE-like"/>
</dbReference>
<gene>
    <name evidence="7" type="ORF">SAMN02745176_02137</name>
</gene>
<dbReference type="AlphaFoldDB" id="A0A1M6FWD6"/>
<dbReference type="InterPro" id="IPR036724">
    <property type="entry name" value="Cobalamin-bd_sf"/>
</dbReference>
<dbReference type="Proteomes" id="UP000184442">
    <property type="component" value="Unassembled WGS sequence"/>
</dbReference>
<dbReference type="CDD" id="cd02068">
    <property type="entry name" value="radical_SAM_B12_BD"/>
    <property type="match status" value="1"/>
</dbReference>
<dbReference type="EMBL" id="FQZS01000013">
    <property type="protein sequence ID" value="SHJ02045.1"/>
    <property type="molecule type" value="Genomic_DNA"/>
</dbReference>
<evidence type="ECO:0000259" key="6">
    <source>
        <dbReference type="PROSITE" id="PS51332"/>
    </source>
</evidence>
<comment type="cofactor">
    <cofactor evidence="1">
        <name>[4Fe-4S] cluster</name>
        <dbReference type="ChEBI" id="CHEBI:49883"/>
    </cofactor>
</comment>
<keyword evidence="5" id="KW-0411">Iron-sulfur</keyword>
<dbReference type="GO" id="GO:0051536">
    <property type="term" value="F:iron-sulfur cluster binding"/>
    <property type="evidence" value="ECO:0007669"/>
    <property type="project" value="UniProtKB-KW"/>
</dbReference>
<dbReference type="PROSITE" id="PS51332">
    <property type="entry name" value="B12_BINDING"/>
    <property type="match status" value="1"/>
</dbReference>
<feature type="domain" description="B12-binding" evidence="6">
    <location>
        <begin position="1"/>
        <end position="138"/>
    </location>
</feature>
<dbReference type="STRING" id="1122184.SAMN02745176_02137"/>
<keyword evidence="4" id="KW-0408">Iron</keyword>
<dbReference type="OrthoDB" id="9801424at2"/>
<proteinExistence type="predicted"/>
<dbReference type="RefSeq" id="WP_073026183.1">
    <property type="nucleotide sequence ID" value="NZ_FQZS01000013.1"/>
</dbReference>
<sequence>MDIVLINPPNEENNNLGILPPLGLLYLVSALKSKKIDVEFLDLNINSCYERFNDILIKKEANIFGISCFTEQRNSTIGIVDKIKELIPESKIILGGVHVSFMATQILKNYKVDIIIDGEGEITICEVVKALKDNEDLNKVNGIVFKHCSNIIKTASRELISDLDSIPWPEWNVVDFDQYDFYKKYFNSFGIYPIEADEEIRGASIITSR</sequence>
<keyword evidence="3" id="KW-0479">Metal-binding</keyword>
<keyword evidence="2" id="KW-0949">S-adenosyl-L-methionine</keyword>
<dbReference type="Gene3D" id="3.40.50.280">
    <property type="entry name" value="Cobalamin-binding domain"/>
    <property type="match status" value="1"/>
</dbReference>
<evidence type="ECO:0000256" key="1">
    <source>
        <dbReference type="ARBA" id="ARBA00001966"/>
    </source>
</evidence>
<organism evidence="7 8">
    <name type="scientific">Lutispora thermophila DSM 19022</name>
    <dbReference type="NCBI Taxonomy" id="1122184"/>
    <lineage>
        <taxon>Bacteria</taxon>
        <taxon>Bacillati</taxon>
        <taxon>Bacillota</taxon>
        <taxon>Clostridia</taxon>
        <taxon>Lutisporales</taxon>
        <taxon>Lutisporaceae</taxon>
        <taxon>Lutispora</taxon>
    </lineage>
</organism>
<evidence type="ECO:0000256" key="3">
    <source>
        <dbReference type="ARBA" id="ARBA00022723"/>
    </source>
</evidence>
<evidence type="ECO:0000313" key="7">
    <source>
        <dbReference type="EMBL" id="SHJ02045.1"/>
    </source>
</evidence>
<accession>A0A1M6FWD6</accession>
<dbReference type="Pfam" id="PF02310">
    <property type="entry name" value="B12-binding"/>
    <property type="match status" value="1"/>
</dbReference>
<evidence type="ECO:0000256" key="2">
    <source>
        <dbReference type="ARBA" id="ARBA00022691"/>
    </source>
</evidence>
<dbReference type="InterPro" id="IPR006158">
    <property type="entry name" value="Cobalamin-bd"/>
</dbReference>
<evidence type="ECO:0000256" key="4">
    <source>
        <dbReference type="ARBA" id="ARBA00023004"/>
    </source>
</evidence>
<evidence type="ECO:0000256" key="5">
    <source>
        <dbReference type="ARBA" id="ARBA00023014"/>
    </source>
</evidence>
<name>A0A1M6FWD6_9FIRM</name>
<protein>
    <submittedName>
        <fullName evidence="7">B12 binding domain-containing protein</fullName>
    </submittedName>
</protein>